<protein>
    <submittedName>
        <fullName evidence="2">Uncharacterized protein</fullName>
    </submittedName>
</protein>
<sequence>MELKGTTLVGGKGCRLLKFLGGKKKSSSSNGGVVSCYSEEDINGGGVVRMKIVVRKSELKQLVELVNGGNSNNGVNYQRTKASSCSSTAEQRLNQLLLRKKHISSKSKPFNNNDNSWIPALQSIPE</sequence>
<evidence type="ECO:0000313" key="2">
    <source>
        <dbReference type="EMBL" id="MED6179836.1"/>
    </source>
</evidence>
<dbReference type="Proteomes" id="UP001341840">
    <property type="component" value="Unassembled WGS sequence"/>
</dbReference>
<keyword evidence="3" id="KW-1185">Reference proteome</keyword>
<gene>
    <name evidence="2" type="ORF">PIB30_004476</name>
</gene>
<name>A0ABU6W1W4_9FABA</name>
<organism evidence="2 3">
    <name type="scientific">Stylosanthes scabra</name>
    <dbReference type="NCBI Taxonomy" id="79078"/>
    <lineage>
        <taxon>Eukaryota</taxon>
        <taxon>Viridiplantae</taxon>
        <taxon>Streptophyta</taxon>
        <taxon>Embryophyta</taxon>
        <taxon>Tracheophyta</taxon>
        <taxon>Spermatophyta</taxon>
        <taxon>Magnoliopsida</taxon>
        <taxon>eudicotyledons</taxon>
        <taxon>Gunneridae</taxon>
        <taxon>Pentapetalae</taxon>
        <taxon>rosids</taxon>
        <taxon>fabids</taxon>
        <taxon>Fabales</taxon>
        <taxon>Fabaceae</taxon>
        <taxon>Papilionoideae</taxon>
        <taxon>50 kb inversion clade</taxon>
        <taxon>dalbergioids sensu lato</taxon>
        <taxon>Dalbergieae</taxon>
        <taxon>Pterocarpus clade</taxon>
        <taxon>Stylosanthes</taxon>
    </lineage>
</organism>
<proteinExistence type="predicted"/>
<reference evidence="2 3" key="1">
    <citation type="journal article" date="2023" name="Plants (Basel)">
        <title>Bridging the Gap: Combining Genomics and Transcriptomics Approaches to Understand Stylosanthes scabra, an Orphan Legume from the Brazilian Caatinga.</title>
        <authorList>
            <person name="Ferreira-Neto J.R.C."/>
            <person name="da Silva M.D."/>
            <person name="Binneck E."/>
            <person name="de Melo N.F."/>
            <person name="da Silva R.H."/>
            <person name="de Melo A.L.T.M."/>
            <person name="Pandolfi V."/>
            <person name="Bustamante F.O."/>
            <person name="Brasileiro-Vidal A.C."/>
            <person name="Benko-Iseppon A.M."/>
        </authorList>
    </citation>
    <scope>NUCLEOTIDE SEQUENCE [LARGE SCALE GENOMIC DNA]</scope>
    <source>
        <tissue evidence="2">Leaves</tissue>
    </source>
</reference>
<feature type="region of interest" description="Disordered" evidence="1">
    <location>
        <begin position="104"/>
        <end position="126"/>
    </location>
</feature>
<feature type="compositionally biased region" description="Polar residues" evidence="1">
    <location>
        <begin position="106"/>
        <end position="116"/>
    </location>
</feature>
<evidence type="ECO:0000313" key="3">
    <source>
        <dbReference type="Proteomes" id="UP001341840"/>
    </source>
</evidence>
<accession>A0ABU6W1W4</accession>
<dbReference type="EMBL" id="JASCZI010181251">
    <property type="protein sequence ID" value="MED6179836.1"/>
    <property type="molecule type" value="Genomic_DNA"/>
</dbReference>
<evidence type="ECO:0000256" key="1">
    <source>
        <dbReference type="SAM" id="MobiDB-lite"/>
    </source>
</evidence>
<comment type="caution">
    <text evidence="2">The sequence shown here is derived from an EMBL/GenBank/DDBJ whole genome shotgun (WGS) entry which is preliminary data.</text>
</comment>